<comment type="subunit">
    <text evidence="1">Monomer.</text>
</comment>
<feature type="binding site" evidence="1">
    <location>
        <position position="288"/>
    </location>
    <ligand>
        <name>Mg(2+)</name>
        <dbReference type="ChEBI" id="CHEBI:18420"/>
        <label>2</label>
    </ligand>
</feature>
<evidence type="ECO:0000313" key="4">
    <source>
        <dbReference type="Proteomes" id="UP000664382"/>
    </source>
</evidence>
<proteinExistence type="inferred from homology"/>
<dbReference type="GO" id="GO:0000287">
    <property type="term" value="F:magnesium ion binding"/>
    <property type="evidence" value="ECO:0007669"/>
    <property type="project" value="UniProtKB-UniRule"/>
</dbReference>
<comment type="function">
    <text evidence="1">Catalyzes the ATP-dependent phosphorylation of D-glucosamine (GlcN) to D-glucosamine 6-phosphate. May be involved in the phosphorylation of acquired extracellular GlcN derived from the hydrolysis of chitosan, i.e., in the incorporation of exogenous GlcN into the bacterial GlcNAc metabolism.</text>
</comment>
<comment type="similarity">
    <text evidence="1">Belongs to the actinobacterial glucosamine kinase family.</text>
</comment>
<evidence type="ECO:0000256" key="2">
    <source>
        <dbReference type="SAM" id="MobiDB-lite"/>
    </source>
</evidence>
<feature type="binding site" evidence="1">
    <location>
        <position position="270"/>
    </location>
    <ligand>
        <name>D-glucosamine</name>
        <dbReference type="ChEBI" id="CHEBI:58723"/>
    </ligand>
</feature>
<dbReference type="EMBL" id="JAGDYM010000014">
    <property type="protein sequence ID" value="MBO1902785.1"/>
    <property type="molecule type" value="Genomic_DNA"/>
</dbReference>
<dbReference type="EC" id="2.7.1.8" evidence="1"/>
<keyword evidence="1" id="KW-0808">Transferase</keyword>
<dbReference type="AlphaFoldDB" id="A0A939SCU1"/>
<feature type="region of interest" description="Disordered" evidence="2">
    <location>
        <begin position="402"/>
        <end position="422"/>
    </location>
</feature>
<keyword evidence="1" id="KW-0547">Nucleotide-binding</keyword>
<keyword evidence="4" id="KW-1185">Reference proteome</keyword>
<comment type="caution">
    <text evidence="3">The sequence shown here is derived from an EMBL/GenBank/DDBJ whole genome shotgun (WGS) entry which is preliminary data.</text>
</comment>
<feature type="binding site" evidence="1">
    <location>
        <position position="163"/>
    </location>
    <ligand>
        <name>ATP</name>
        <dbReference type="ChEBI" id="CHEBI:30616"/>
    </ligand>
</feature>
<keyword evidence="1" id="KW-0119">Carbohydrate metabolism</keyword>
<keyword evidence="1" id="KW-0479">Metal-binding</keyword>
<dbReference type="Gene3D" id="3.90.1200.10">
    <property type="match status" value="1"/>
</dbReference>
<evidence type="ECO:0000256" key="1">
    <source>
        <dbReference type="HAMAP-Rule" id="MF_02218"/>
    </source>
</evidence>
<feature type="binding site" evidence="1">
    <location>
        <position position="106"/>
    </location>
    <ligand>
        <name>ATP</name>
        <dbReference type="ChEBI" id="CHEBI:30616"/>
    </ligand>
</feature>
<name>A0A939SCU1_9MICO</name>
<feature type="binding site" evidence="1">
    <location>
        <position position="275"/>
    </location>
    <ligand>
        <name>Mg(2+)</name>
        <dbReference type="ChEBI" id="CHEBI:18420"/>
        <label>1</label>
    </ligand>
</feature>
<dbReference type="SUPFAM" id="SSF56112">
    <property type="entry name" value="Protein kinase-like (PK-like)"/>
    <property type="match status" value="1"/>
</dbReference>
<reference evidence="3" key="1">
    <citation type="submission" date="2021-03" db="EMBL/GenBank/DDBJ databases">
        <title>Leucobacter chromiisoli sp. nov., isolated from chromium-containing soil of chemical plant.</title>
        <authorList>
            <person name="Xu Z."/>
        </authorList>
    </citation>
    <scope>NUCLEOTIDE SEQUENCE</scope>
    <source>
        <strain evidence="3">S27</strain>
    </source>
</reference>
<keyword evidence="1" id="KW-0460">Magnesium</keyword>
<keyword evidence="1" id="KW-0067">ATP-binding</keyword>
<dbReference type="InterPro" id="IPR011009">
    <property type="entry name" value="Kinase-like_dom_sf"/>
</dbReference>
<dbReference type="HAMAP" id="MF_02218">
    <property type="entry name" value="GlcN_kinase"/>
    <property type="match status" value="1"/>
</dbReference>
<dbReference type="GO" id="GO:0005524">
    <property type="term" value="F:ATP binding"/>
    <property type="evidence" value="ECO:0007669"/>
    <property type="project" value="UniProtKB-KW"/>
</dbReference>
<comment type="catalytic activity">
    <reaction evidence="1">
        <text>D-glucosamine + ATP = D-glucosamine 6-phosphate + ADP + H(+)</text>
        <dbReference type="Rhea" id="RHEA:10948"/>
        <dbReference type="ChEBI" id="CHEBI:15378"/>
        <dbReference type="ChEBI" id="CHEBI:30616"/>
        <dbReference type="ChEBI" id="CHEBI:58723"/>
        <dbReference type="ChEBI" id="CHEBI:58725"/>
        <dbReference type="ChEBI" id="CHEBI:456216"/>
        <dbReference type="EC" id="2.7.1.8"/>
    </reaction>
</comment>
<feature type="binding site" evidence="1">
    <location>
        <position position="288"/>
    </location>
    <ligand>
        <name>Mg(2+)</name>
        <dbReference type="ChEBI" id="CHEBI:18420"/>
        <label>1</label>
    </ligand>
</feature>
<evidence type="ECO:0000313" key="3">
    <source>
        <dbReference type="EMBL" id="MBO1902785.1"/>
    </source>
</evidence>
<feature type="binding site" evidence="1">
    <location>
        <position position="290"/>
    </location>
    <ligand>
        <name>Mg(2+)</name>
        <dbReference type="ChEBI" id="CHEBI:18420"/>
        <label>2</label>
    </ligand>
</feature>
<feature type="region of interest" description="Disordered" evidence="2">
    <location>
        <begin position="66"/>
        <end position="86"/>
    </location>
</feature>
<gene>
    <name evidence="3" type="ORF">J4H92_12600</name>
</gene>
<dbReference type="InterPro" id="IPR043674">
    <property type="entry name" value="GlcN_kinase"/>
</dbReference>
<comment type="cofactor">
    <cofactor evidence="1">
        <name>Mg(2+)</name>
        <dbReference type="ChEBI" id="CHEBI:18420"/>
    </cofactor>
    <text evidence="1">Binds 2 Mg(2+) ions per subunit.</text>
</comment>
<accession>A0A939SCU1</accession>
<feature type="binding site" evidence="1">
    <location>
        <position position="374"/>
    </location>
    <ligand>
        <name>D-glucosamine</name>
        <dbReference type="ChEBI" id="CHEBI:58723"/>
    </ligand>
</feature>
<organism evidence="3 4">
    <name type="scientific">Leucobacter weissii</name>
    <dbReference type="NCBI Taxonomy" id="1983706"/>
    <lineage>
        <taxon>Bacteria</taxon>
        <taxon>Bacillati</taxon>
        <taxon>Actinomycetota</taxon>
        <taxon>Actinomycetes</taxon>
        <taxon>Micrococcales</taxon>
        <taxon>Microbacteriaceae</taxon>
        <taxon>Leucobacter</taxon>
    </lineage>
</organism>
<sequence>MDTATTPQDDRGPAGAVRRVVSGAEPQLGGARVRLLGDRPVWSIGGADVVPGAGTGVPARLVDLVVGNRSDPPRSGTPDGAAGRERAIPVDQTHVSVVVDDRRVIKIVGAWGAADRSAGILERLSRAGSTAAPRYLGAVVWEHPQRGSTALALVSEYVPDSEDGWTWAVDDVVGHLRDRADPPRWPAELGSLTAELHQVLRVPQAVPGGTDDPRGGDRERAAAALARVFATMAADDAFGRRMRARRGALAAAVATIPERSPAPLLIPHGDLHVGQILRTRRGRYLVLDFDGDPQWEPARRDGLDGAARDVAHMLVSIELVAAVAQRRLGRADERAWSWAESARREYLDAYRAVAPELLDEAPLEGLIAEQLLVELSYAERFLPRWRYAPDGVISRRYPRGVGAPDADERLEEPWTPPVSSAT</sequence>
<protein>
    <recommendedName>
        <fullName evidence="1">Glucosamine kinase</fullName>
        <shortName evidence="1">GlcN kinase</shortName>
        <shortName evidence="1">GlcNK</shortName>
        <ecNumber evidence="1">2.7.1.8</ecNumber>
    </recommendedName>
</protein>
<comment type="caution">
    <text evidence="1">Lacks conserved residue(s) required for the propagation of feature annotation.</text>
</comment>
<dbReference type="GO" id="GO:0047931">
    <property type="term" value="F:glucosamine kinase activity"/>
    <property type="evidence" value="ECO:0007669"/>
    <property type="project" value="UniProtKB-UniRule"/>
</dbReference>
<keyword evidence="1" id="KW-0418">Kinase</keyword>
<dbReference type="RefSeq" id="WP_208098544.1">
    <property type="nucleotide sequence ID" value="NZ_JAGDYM010000014.1"/>
</dbReference>
<dbReference type="GO" id="GO:0005975">
    <property type="term" value="P:carbohydrate metabolic process"/>
    <property type="evidence" value="ECO:0007669"/>
    <property type="project" value="UniProtKB-UniRule"/>
</dbReference>
<dbReference type="Proteomes" id="UP000664382">
    <property type="component" value="Unassembled WGS sequence"/>
</dbReference>